<evidence type="ECO:0000256" key="1">
    <source>
        <dbReference type="ARBA" id="ARBA00004123"/>
    </source>
</evidence>
<dbReference type="Gene3D" id="1.10.340.30">
    <property type="entry name" value="Hypothetical protein, domain 2"/>
    <property type="match status" value="1"/>
</dbReference>
<evidence type="ECO:0000259" key="3">
    <source>
        <dbReference type="Pfam" id="PF00730"/>
    </source>
</evidence>
<feature type="domain" description="HhH-GPD" evidence="3">
    <location>
        <begin position="50"/>
        <end position="124"/>
    </location>
</feature>
<feature type="non-terminal residue" evidence="4">
    <location>
        <position position="1"/>
    </location>
</feature>
<evidence type="ECO:0000313" key="4">
    <source>
        <dbReference type="EMBL" id="KAK0656408.1"/>
    </source>
</evidence>
<dbReference type="PANTHER" id="PTHR15074:SF0">
    <property type="entry name" value="METHYL-CPG-BINDING DOMAIN PROTEIN 4-LIKE PROTEIN"/>
    <property type="match status" value="1"/>
</dbReference>
<dbReference type="GO" id="GO:0006285">
    <property type="term" value="P:base-excision repair, AP site formation"/>
    <property type="evidence" value="ECO:0007669"/>
    <property type="project" value="UniProtKB-ARBA"/>
</dbReference>
<protein>
    <submittedName>
        <fullName evidence="4">DNA glycosylase</fullName>
    </submittedName>
</protein>
<dbReference type="AlphaFoldDB" id="A0AA40D0U5"/>
<feature type="non-terminal residue" evidence="4">
    <location>
        <position position="268"/>
    </location>
</feature>
<dbReference type="EMBL" id="JAULSV010000001">
    <property type="protein sequence ID" value="KAK0656408.1"/>
    <property type="molecule type" value="Genomic_DNA"/>
</dbReference>
<comment type="subcellular location">
    <subcellularLocation>
        <location evidence="1">Nucleus</location>
    </subcellularLocation>
</comment>
<dbReference type="InterPro" id="IPR003265">
    <property type="entry name" value="HhH-GPD_domain"/>
</dbReference>
<reference evidence="4" key="1">
    <citation type="submission" date="2023-06" db="EMBL/GenBank/DDBJ databases">
        <title>Genome-scale phylogeny and comparative genomics of the fungal order Sordariales.</title>
        <authorList>
            <consortium name="Lawrence Berkeley National Laboratory"/>
            <person name="Hensen N."/>
            <person name="Bonometti L."/>
            <person name="Westerberg I."/>
            <person name="Brannstrom I.O."/>
            <person name="Guillou S."/>
            <person name="Cros-Aarteil S."/>
            <person name="Calhoun S."/>
            <person name="Haridas S."/>
            <person name="Kuo A."/>
            <person name="Mondo S."/>
            <person name="Pangilinan J."/>
            <person name="Riley R."/>
            <person name="Labutti K."/>
            <person name="Andreopoulos B."/>
            <person name="Lipzen A."/>
            <person name="Chen C."/>
            <person name="Yanf M."/>
            <person name="Daum C."/>
            <person name="Ng V."/>
            <person name="Clum A."/>
            <person name="Steindorff A."/>
            <person name="Ohm R."/>
            <person name="Martin F."/>
            <person name="Silar P."/>
            <person name="Natvig D."/>
            <person name="Lalanne C."/>
            <person name="Gautier V."/>
            <person name="Ament-Velasquez S.L."/>
            <person name="Kruys A."/>
            <person name="Hutchinson M.I."/>
            <person name="Powell A.J."/>
            <person name="Barry K."/>
            <person name="Miller A.N."/>
            <person name="Grigoriev I.V."/>
            <person name="Debuchy R."/>
            <person name="Gladieux P."/>
            <person name="Thoren M.H."/>
            <person name="Johannesson H."/>
        </authorList>
    </citation>
    <scope>NUCLEOTIDE SEQUENCE</scope>
    <source>
        <strain evidence="4">SMH2532-1</strain>
    </source>
</reference>
<dbReference type="InterPro" id="IPR045138">
    <property type="entry name" value="MeCP2/MBD4"/>
</dbReference>
<name>A0AA40D0U5_9PEZI</name>
<organism evidence="4 5">
    <name type="scientific">Cercophora newfieldiana</name>
    <dbReference type="NCBI Taxonomy" id="92897"/>
    <lineage>
        <taxon>Eukaryota</taxon>
        <taxon>Fungi</taxon>
        <taxon>Dikarya</taxon>
        <taxon>Ascomycota</taxon>
        <taxon>Pezizomycotina</taxon>
        <taxon>Sordariomycetes</taxon>
        <taxon>Sordariomycetidae</taxon>
        <taxon>Sordariales</taxon>
        <taxon>Lasiosphaeriaceae</taxon>
        <taxon>Cercophora</taxon>
    </lineage>
</organism>
<dbReference type="GO" id="GO:0005634">
    <property type="term" value="C:nucleus"/>
    <property type="evidence" value="ECO:0007669"/>
    <property type="project" value="UniProtKB-SubCell"/>
</dbReference>
<dbReference type="Pfam" id="PF00730">
    <property type="entry name" value="HhH-GPD"/>
    <property type="match status" value="1"/>
</dbReference>
<proteinExistence type="predicted"/>
<dbReference type="InterPro" id="IPR011257">
    <property type="entry name" value="DNA_glycosylase"/>
</dbReference>
<accession>A0AA40D0U5</accession>
<dbReference type="PANTHER" id="PTHR15074">
    <property type="entry name" value="METHYL-CPG-BINDING PROTEIN"/>
    <property type="match status" value="1"/>
</dbReference>
<evidence type="ECO:0000256" key="2">
    <source>
        <dbReference type="ARBA" id="ARBA00023242"/>
    </source>
</evidence>
<dbReference type="GO" id="GO:0003677">
    <property type="term" value="F:DNA binding"/>
    <property type="evidence" value="ECO:0007669"/>
    <property type="project" value="InterPro"/>
</dbReference>
<comment type="caution">
    <text evidence="4">The sequence shown here is derived from an EMBL/GenBank/DDBJ whole genome shotgun (WGS) entry which is preliminary data.</text>
</comment>
<dbReference type="Proteomes" id="UP001174936">
    <property type="component" value="Unassembled WGS sequence"/>
</dbReference>
<dbReference type="GO" id="GO:0003824">
    <property type="term" value="F:catalytic activity"/>
    <property type="evidence" value="ECO:0007669"/>
    <property type="project" value="InterPro"/>
</dbReference>
<dbReference type="SUPFAM" id="SSF48150">
    <property type="entry name" value="DNA-glycosylase"/>
    <property type="match status" value="1"/>
</dbReference>
<keyword evidence="5" id="KW-1185">Reference proteome</keyword>
<evidence type="ECO:0000313" key="5">
    <source>
        <dbReference type="Proteomes" id="UP001174936"/>
    </source>
</evidence>
<sequence>PIPKPAPRPPRSKGISSLPIPPLSSPTFGLIQETLTTDPLSLLIATTFLTKTKATAALPVFHELIALYPTPQDIATADEAVIRDMMKPLGLSHVRTRKIVNMARIWTAQPPCREVRIGVRGYPDRGDGGDVKGGEVFGAEDLPEEEEEERDRLADAKRRGVGCAWEIGHVTTGAYALDSWRIFCRDVLLGRAEDWKGKGAPKGFQPEWMRVLPRDKELRACLRWMWMGEGWLWDPETGEKEVLGEDMRAAVDEGRVGYDETGGLVILD</sequence>
<gene>
    <name evidence="4" type="ORF">B0T16DRAFT_309856</name>
</gene>
<keyword evidence="2" id="KW-0539">Nucleus</keyword>